<organism evidence="2 3">
    <name type="scientific">Stappia sediminis</name>
    <dbReference type="NCBI Taxonomy" id="2692190"/>
    <lineage>
        <taxon>Bacteria</taxon>
        <taxon>Pseudomonadati</taxon>
        <taxon>Pseudomonadota</taxon>
        <taxon>Alphaproteobacteria</taxon>
        <taxon>Hyphomicrobiales</taxon>
        <taxon>Stappiaceae</taxon>
        <taxon>Stappia</taxon>
    </lineage>
</organism>
<dbReference type="PANTHER" id="PTHR34310:SF8">
    <property type="entry name" value="CONSERVED PROTEIN"/>
    <property type="match status" value="1"/>
</dbReference>
<keyword evidence="3" id="KW-1185">Reference proteome</keyword>
<evidence type="ECO:0000313" key="3">
    <source>
        <dbReference type="Proteomes" id="UP000433101"/>
    </source>
</evidence>
<comment type="caution">
    <text evidence="2">The sequence shown here is derived from an EMBL/GenBank/DDBJ whole genome shotgun (WGS) entry which is preliminary data.</text>
</comment>
<dbReference type="InterPro" id="IPR038694">
    <property type="entry name" value="DUF427_sf"/>
</dbReference>
<feature type="domain" description="DUF427" evidence="1">
    <location>
        <begin position="26"/>
        <end position="118"/>
    </location>
</feature>
<dbReference type="Pfam" id="PF04248">
    <property type="entry name" value="NTP_transf_9"/>
    <property type="match status" value="1"/>
</dbReference>
<accession>A0A7X3LVU6</accession>
<evidence type="ECO:0000313" key="2">
    <source>
        <dbReference type="EMBL" id="MXN66042.1"/>
    </source>
</evidence>
<name>A0A7X3LVU6_9HYPH</name>
<evidence type="ECO:0000259" key="1">
    <source>
        <dbReference type="Pfam" id="PF04248"/>
    </source>
</evidence>
<dbReference type="Proteomes" id="UP000433101">
    <property type="component" value="Unassembled WGS sequence"/>
</dbReference>
<dbReference type="EMBL" id="WUMV01000006">
    <property type="protein sequence ID" value="MXN66042.1"/>
    <property type="molecule type" value="Genomic_DNA"/>
</dbReference>
<dbReference type="PANTHER" id="PTHR34310">
    <property type="entry name" value="DUF427 DOMAIN PROTEIN (AFU_ORTHOLOGUE AFUA_3G02220)"/>
    <property type="match status" value="1"/>
</dbReference>
<gene>
    <name evidence="2" type="ORF">GR183_14100</name>
</gene>
<sequence>MKGNSGPGFARRPDHKVAISPAGGTVSIRFDGKEIARSSRARKLEEASYPPVYYVPIEDVSTDVLEKTEHSTYCPFKGSASYWSLVASDGKRKQNAVWGYETPYDEVMEIKDHVAFYASAVEAIETR</sequence>
<dbReference type="Gene3D" id="2.170.150.40">
    <property type="entry name" value="Domain of unknown function (DUF427)"/>
    <property type="match status" value="1"/>
</dbReference>
<protein>
    <submittedName>
        <fullName evidence="2">DUF427 domain-containing protein</fullName>
    </submittedName>
</protein>
<reference evidence="2 3" key="1">
    <citation type="submission" date="2019-12" db="EMBL/GenBank/DDBJ databases">
        <authorList>
            <person name="Li M."/>
        </authorList>
    </citation>
    <scope>NUCLEOTIDE SEQUENCE [LARGE SCALE GENOMIC DNA]</scope>
    <source>
        <strain evidence="2 3">GBMRC 2046</strain>
    </source>
</reference>
<dbReference type="AlphaFoldDB" id="A0A7X3LVU6"/>
<dbReference type="RefSeq" id="WP_160776268.1">
    <property type="nucleotide sequence ID" value="NZ_WUMV01000006.1"/>
</dbReference>
<proteinExistence type="predicted"/>
<dbReference type="InterPro" id="IPR007361">
    <property type="entry name" value="DUF427"/>
</dbReference>